<reference evidence="1" key="1">
    <citation type="submission" date="2023-03" db="EMBL/GenBank/DDBJ databases">
        <title>Massive genome expansion in bonnet fungi (Mycena s.s.) driven by repeated elements and novel gene families across ecological guilds.</title>
        <authorList>
            <consortium name="Lawrence Berkeley National Laboratory"/>
            <person name="Harder C.B."/>
            <person name="Miyauchi S."/>
            <person name="Viragh M."/>
            <person name="Kuo A."/>
            <person name="Thoen E."/>
            <person name="Andreopoulos B."/>
            <person name="Lu D."/>
            <person name="Skrede I."/>
            <person name="Drula E."/>
            <person name="Henrissat B."/>
            <person name="Morin E."/>
            <person name="Kohler A."/>
            <person name="Barry K."/>
            <person name="LaButti K."/>
            <person name="Morin E."/>
            <person name="Salamov A."/>
            <person name="Lipzen A."/>
            <person name="Mereny Z."/>
            <person name="Hegedus B."/>
            <person name="Baldrian P."/>
            <person name="Stursova M."/>
            <person name="Weitz H."/>
            <person name="Taylor A."/>
            <person name="Grigoriev I.V."/>
            <person name="Nagy L.G."/>
            <person name="Martin F."/>
            <person name="Kauserud H."/>
        </authorList>
    </citation>
    <scope>NUCLEOTIDE SEQUENCE</scope>
    <source>
        <strain evidence="1">9284</strain>
    </source>
</reference>
<dbReference type="AlphaFoldDB" id="A0AAD7C4Z3"/>
<accession>A0AAD7C4Z3</accession>
<evidence type="ECO:0000313" key="2">
    <source>
        <dbReference type="Proteomes" id="UP001221142"/>
    </source>
</evidence>
<sequence length="165" mass="18491">MVGWPRCEGPSWVTRIFVAEAWPKCARRVHTRITRSPRTAHTQSLALIDETLAHLLSSVRSIRSHALPRHDLWVRAPRPDILAPVVVGSSDSLLLLLVDLRIPPTLISPLVDALLPVDLARAHLESPHNGGRLGGDIFIHDHICRLPYLYLGTVFSVYLLLIRFV</sequence>
<evidence type="ECO:0000313" key="1">
    <source>
        <dbReference type="EMBL" id="KAJ7639035.1"/>
    </source>
</evidence>
<protein>
    <submittedName>
        <fullName evidence="1">Uncharacterized protein</fullName>
    </submittedName>
</protein>
<dbReference type="EMBL" id="JARKIF010000005">
    <property type="protein sequence ID" value="KAJ7639035.1"/>
    <property type="molecule type" value="Genomic_DNA"/>
</dbReference>
<keyword evidence="2" id="KW-1185">Reference proteome</keyword>
<dbReference type="Proteomes" id="UP001221142">
    <property type="component" value="Unassembled WGS sequence"/>
</dbReference>
<proteinExistence type="predicted"/>
<comment type="caution">
    <text evidence="1">The sequence shown here is derived from an EMBL/GenBank/DDBJ whole genome shotgun (WGS) entry which is preliminary data.</text>
</comment>
<gene>
    <name evidence="1" type="ORF">FB45DRAFT_904542</name>
</gene>
<name>A0AAD7C4Z3_9AGAR</name>
<organism evidence="1 2">
    <name type="scientific">Roridomyces roridus</name>
    <dbReference type="NCBI Taxonomy" id="1738132"/>
    <lineage>
        <taxon>Eukaryota</taxon>
        <taxon>Fungi</taxon>
        <taxon>Dikarya</taxon>
        <taxon>Basidiomycota</taxon>
        <taxon>Agaricomycotina</taxon>
        <taxon>Agaricomycetes</taxon>
        <taxon>Agaricomycetidae</taxon>
        <taxon>Agaricales</taxon>
        <taxon>Marasmiineae</taxon>
        <taxon>Mycenaceae</taxon>
        <taxon>Roridomyces</taxon>
    </lineage>
</organism>